<feature type="domain" description="Big-1" evidence="2">
    <location>
        <begin position="319"/>
        <end position="422"/>
    </location>
</feature>
<organism evidence="3 4">
    <name type="scientific">Dokdonella immobilis</name>
    <dbReference type="NCBI Taxonomy" id="578942"/>
    <lineage>
        <taxon>Bacteria</taxon>
        <taxon>Pseudomonadati</taxon>
        <taxon>Pseudomonadota</taxon>
        <taxon>Gammaproteobacteria</taxon>
        <taxon>Lysobacterales</taxon>
        <taxon>Rhodanobacteraceae</taxon>
        <taxon>Dokdonella</taxon>
    </lineage>
</organism>
<dbReference type="STRING" id="578942.SAMN05216289_13725"/>
<reference evidence="3 4" key="1">
    <citation type="submission" date="2016-10" db="EMBL/GenBank/DDBJ databases">
        <authorList>
            <person name="de Groot N.N."/>
        </authorList>
    </citation>
    <scope>NUCLEOTIDE SEQUENCE [LARGE SCALE GENOMIC DNA]</scope>
    <source>
        <strain evidence="3 4">CGMCC 1.7659</strain>
    </source>
</reference>
<dbReference type="Gene3D" id="2.60.40.1120">
    <property type="entry name" value="Carboxypeptidase-like, regulatory domain"/>
    <property type="match status" value="1"/>
</dbReference>
<dbReference type="SUPFAM" id="SSF49373">
    <property type="entry name" value="Invasin/intimin cell-adhesion fragments"/>
    <property type="match status" value="1"/>
</dbReference>
<dbReference type="InterPro" id="IPR003344">
    <property type="entry name" value="Big_1_dom"/>
</dbReference>
<protein>
    <recommendedName>
        <fullName evidence="2">Big-1 domain-containing protein</fullName>
    </recommendedName>
</protein>
<feature type="signal peptide" evidence="1">
    <location>
        <begin position="1"/>
        <end position="35"/>
    </location>
</feature>
<keyword evidence="4" id="KW-1185">Reference proteome</keyword>
<dbReference type="AlphaFoldDB" id="A0A1I5AG66"/>
<accession>A0A1I5AG66</accession>
<feature type="chain" id="PRO_5011733767" description="Big-1 domain-containing protein" evidence="1">
    <location>
        <begin position="36"/>
        <end position="688"/>
    </location>
</feature>
<dbReference type="InterPro" id="IPR008964">
    <property type="entry name" value="Invasin/intimin_cell_adhesion"/>
</dbReference>
<evidence type="ECO:0000259" key="2">
    <source>
        <dbReference type="PROSITE" id="PS51127"/>
    </source>
</evidence>
<evidence type="ECO:0000256" key="1">
    <source>
        <dbReference type="SAM" id="SignalP"/>
    </source>
</evidence>
<name>A0A1I5AG66_9GAMM</name>
<sequence>MNILTSSFHALAKRLLAAGLSMMFLLLIASAPAVAKGGGEVIRSGKDVRMTFTGPASPDRGVATPGYQMRVTHANPIEVEDTVRIQVDIFGDEALVPGDVTVEFETTPGSGDYQILSTTSCWTDLCAELGDVEGFPIGADYDESTAWRFTFNRIGQFTVRLSVVGVHSHNFYASESLDQTVVAPDASLDLDGPASIDRGVEASGFASTLVNAGSGAIPESVMLQFEIASQQQVVEGTVTIDVETAPDAGVFVAVPLSNCGSNLCGTTGPDTIAALLPGASAVIGMHPKFDVVGSYQIQVRAIGVDSGTEYASASGAVEVVSAPATLIVIAGDGQTALVGEAVPIAPVVRVIDAGGAPVAGANVEFLVGLGGGSVSESSVISDSEGLASAATWTLGTTPGSNTLSIQVPGSYASAVTVDATAMEPAEIALAVATQVDSVTYGDTQEHVVVISNAGSVAAGPVSVSIPVPVGYAAGSAHWTCLAINEAVCPAAGDGGIEADLELPVGSSAIFVFSATVAEDAGDTIDFRAEASCSDDISPQDNLAISSTPVVLSRFGFEAGDSGAGHLAGNAVPLAVLDAGNDLVIDLDSVPFGPVMTVAKGATASGDRFALALVFAGQSRVALLSVSSPGQPASWSQVLLEPSAMQAGIGLVDGGDRPDADRLLVVGEGFELERPFDALQTIQVSGVPH</sequence>
<dbReference type="Proteomes" id="UP000198575">
    <property type="component" value="Unassembled WGS sequence"/>
</dbReference>
<dbReference type="PROSITE" id="PS51127">
    <property type="entry name" value="BIG1"/>
    <property type="match status" value="1"/>
</dbReference>
<dbReference type="EMBL" id="FOVF01000037">
    <property type="protein sequence ID" value="SFN61454.1"/>
    <property type="molecule type" value="Genomic_DNA"/>
</dbReference>
<evidence type="ECO:0000313" key="4">
    <source>
        <dbReference type="Proteomes" id="UP000198575"/>
    </source>
</evidence>
<gene>
    <name evidence="3" type="ORF">SAMN05216289_13725</name>
</gene>
<proteinExistence type="predicted"/>
<evidence type="ECO:0000313" key="3">
    <source>
        <dbReference type="EMBL" id="SFN61454.1"/>
    </source>
</evidence>
<keyword evidence="1" id="KW-0732">Signal</keyword>